<keyword evidence="7 9" id="KW-1133">Transmembrane helix</keyword>
<dbReference type="InterPro" id="IPR003593">
    <property type="entry name" value="AAA+_ATPase"/>
</dbReference>
<evidence type="ECO:0000256" key="6">
    <source>
        <dbReference type="ARBA" id="ARBA00022840"/>
    </source>
</evidence>
<comment type="subcellular location">
    <subcellularLocation>
        <location evidence="1">Cell membrane</location>
        <topology evidence="1">Multi-pass membrane protein</topology>
    </subcellularLocation>
</comment>
<dbReference type="GO" id="GO:0016887">
    <property type="term" value="F:ATP hydrolysis activity"/>
    <property type="evidence" value="ECO:0007669"/>
    <property type="project" value="InterPro"/>
</dbReference>
<dbReference type="PANTHER" id="PTHR43394">
    <property type="entry name" value="ATP-DEPENDENT PERMEASE MDL1, MITOCHONDRIAL"/>
    <property type="match status" value="1"/>
</dbReference>
<keyword evidence="3" id="KW-1003">Cell membrane</keyword>
<feature type="transmembrane region" description="Helical" evidence="9">
    <location>
        <begin position="269"/>
        <end position="290"/>
    </location>
</feature>
<evidence type="ECO:0000256" key="7">
    <source>
        <dbReference type="ARBA" id="ARBA00022989"/>
    </source>
</evidence>
<dbReference type="FunFam" id="3.40.50.300:FF:000221">
    <property type="entry name" value="Multidrug ABC transporter ATP-binding protein"/>
    <property type="match status" value="1"/>
</dbReference>
<protein>
    <submittedName>
        <fullName evidence="12">ABC transporter</fullName>
    </submittedName>
</protein>
<keyword evidence="2" id="KW-0813">Transport</keyword>
<dbReference type="PANTHER" id="PTHR43394:SF1">
    <property type="entry name" value="ATP-BINDING CASSETTE SUB-FAMILY B MEMBER 10, MITOCHONDRIAL"/>
    <property type="match status" value="1"/>
</dbReference>
<organism evidence="12 13">
    <name type="scientific">Paenibacillus albidus</name>
    <dbReference type="NCBI Taxonomy" id="2041023"/>
    <lineage>
        <taxon>Bacteria</taxon>
        <taxon>Bacillati</taxon>
        <taxon>Bacillota</taxon>
        <taxon>Bacilli</taxon>
        <taxon>Bacillales</taxon>
        <taxon>Paenibacillaceae</taxon>
        <taxon>Paenibacillus</taxon>
    </lineage>
</organism>
<keyword evidence="6" id="KW-0067">ATP-binding</keyword>
<proteinExistence type="predicted"/>
<dbReference type="InterPro" id="IPR039421">
    <property type="entry name" value="Type_1_exporter"/>
</dbReference>
<dbReference type="PROSITE" id="PS00211">
    <property type="entry name" value="ABC_TRANSPORTER_1"/>
    <property type="match status" value="1"/>
</dbReference>
<evidence type="ECO:0000256" key="3">
    <source>
        <dbReference type="ARBA" id="ARBA00022475"/>
    </source>
</evidence>
<dbReference type="RefSeq" id="WP_189022934.1">
    <property type="nucleotide sequence ID" value="NZ_BMKR01000004.1"/>
</dbReference>
<feature type="domain" description="ABC transporter" evidence="10">
    <location>
        <begin position="333"/>
        <end position="569"/>
    </location>
</feature>
<evidence type="ECO:0000313" key="12">
    <source>
        <dbReference type="EMBL" id="GGF68633.1"/>
    </source>
</evidence>
<dbReference type="EMBL" id="BMKR01000004">
    <property type="protein sequence ID" value="GGF68633.1"/>
    <property type="molecule type" value="Genomic_DNA"/>
</dbReference>
<dbReference type="GO" id="GO:0005524">
    <property type="term" value="F:ATP binding"/>
    <property type="evidence" value="ECO:0007669"/>
    <property type="project" value="UniProtKB-KW"/>
</dbReference>
<keyword evidence="5" id="KW-0547">Nucleotide-binding</keyword>
<dbReference type="PROSITE" id="PS50929">
    <property type="entry name" value="ABC_TM1F"/>
    <property type="match status" value="1"/>
</dbReference>
<gene>
    <name evidence="12" type="ORF">GCM10010912_12120</name>
</gene>
<dbReference type="Pfam" id="PF00664">
    <property type="entry name" value="ABC_membrane"/>
    <property type="match status" value="1"/>
</dbReference>
<dbReference type="GO" id="GO:0015421">
    <property type="term" value="F:ABC-type oligopeptide transporter activity"/>
    <property type="evidence" value="ECO:0007669"/>
    <property type="project" value="TreeGrafter"/>
</dbReference>
<keyword evidence="8 9" id="KW-0472">Membrane</keyword>
<dbReference type="GO" id="GO:0005886">
    <property type="term" value="C:plasma membrane"/>
    <property type="evidence" value="ECO:0007669"/>
    <property type="project" value="UniProtKB-SubCell"/>
</dbReference>
<evidence type="ECO:0000256" key="4">
    <source>
        <dbReference type="ARBA" id="ARBA00022692"/>
    </source>
</evidence>
<feature type="domain" description="ABC transmembrane type-1" evidence="11">
    <location>
        <begin position="16"/>
        <end position="298"/>
    </location>
</feature>
<dbReference type="Gene3D" id="1.20.1560.10">
    <property type="entry name" value="ABC transporter type 1, transmembrane domain"/>
    <property type="match status" value="1"/>
</dbReference>
<evidence type="ECO:0000256" key="9">
    <source>
        <dbReference type="SAM" id="Phobius"/>
    </source>
</evidence>
<dbReference type="PROSITE" id="PS50893">
    <property type="entry name" value="ABC_TRANSPORTER_2"/>
    <property type="match status" value="1"/>
</dbReference>
<evidence type="ECO:0000259" key="10">
    <source>
        <dbReference type="PROSITE" id="PS50893"/>
    </source>
</evidence>
<feature type="transmembrane region" description="Helical" evidence="9">
    <location>
        <begin position="57"/>
        <end position="79"/>
    </location>
</feature>
<reference evidence="12" key="2">
    <citation type="submission" date="2020-09" db="EMBL/GenBank/DDBJ databases">
        <authorList>
            <person name="Sun Q."/>
            <person name="Zhou Y."/>
        </authorList>
    </citation>
    <scope>NUCLEOTIDE SEQUENCE</scope>
    <source>
        <strain evidence="12">CGMCC 1.16134</strain>
    </source>
</reference>
<feature type="transmembrane region" description="Helical" evidence="9">
    <location>
        <begin position="235"/>
        <end position="257"/>
    </location>
</feature>
<keyword evidence="4 9" id="KW-0812">Transmembrane</keyword>
<name>A0A917C4K5_9BACL</name>
<evidence type="ECO:0000256" key="5">
    <source>
        <dbReference type="ARBA" id="ARBA00022741"/>
    </source>
</evidence>
<dbReference type="SUPFAM" id="SSF52540">
    <property type="entry name" value="P-loop containing nucleoside triphosphate hydrolases"/>
    <property type="match status" value="1"/>
</dbReference>
<feature type="transmembrane region" description="Helical" evidence="9">
    <location>
        <begin position="157"/>
        <end position="178"/>
    </location>
</feature>
<keyword evidence="13" id="KW-1185">Reference proteome</keyword>
<dbReference type="SUPFAM" id="SSF90123">
    <property type="entry name" value="ABC transporter transmembrane region"/>
    <property type="match status" value="1"/>
</dbReference>
<evidence type="ECO:0000259" key="11">
    <source>
        <dbReference type="PROSITE" id="PS50929"/>
    </source>
</evidence>
<dbReference type="InterPro" id="IPR003439">
    <property type="entry name" value="ABC_transporter-like_ATP-bd"/>
</dbReference>
<sequence>MYKFIRFIQPYWFAAILGPLFMLLEVCMDLLQPKLMASIVNQGVTAGNLRHIADTGALMLAVAVVGLIGGVGCTVYSTIASQSFGADLRQELFQKVQSLSIRSLDRFDSGSVVTRLTGDVVQLQNLVLVVRRMFARQLFQFAGSLVMAFIISPRLSLLLLAMIPLLVLFLYVTTRLTVPLYGRVQEKLDQLNTMMQENLAGIRVVKAFVRSRHEEQRYGDSNSNFLKASLKAAKLVAINTPVMSLILNFSVVGALWYGGVLSREGVLPVGDLAAFLTYITQLLFATLGMGNQLMTLSRAKASADRINDVLVVPADHVGEAASGKTPAAAIEKLEFRHVSFSYDGNPEHAVLREINFTALRGQTVGIIGVNGSGKSTLVSLIPRFYDVTQGQILLDSCNINDLQPEVLHQKVGMVLQQSLLFSGTILDNIRYGKPEAGLEEVEAAAKLAQAHDFIIGLPDGYQTLLGQRGVNLSGGQKQRISIARTLMLKPQCIILDDCTSAVDLNTDLRIRQSLQNVMKDSICLIIGQRIASIQHADVILVLEEGRITARGSHQELLHSSPLYREIATSQQGAQP</sequence>
<evidence type="ECO:0000256" key="2">
    <source>
        <dbReference type="ARBA" id="ARBA00022448"/>
    </source>
</evidence>
<dbReference type="InterPro" id="IPR027417">
    <property type="entry name" value="P-loop_NTPase"/>
</dbReference>
<evidence type="ECO:0000256" key="8">
    <source>
        <dbReference type="ARBA" id="ARBA00023136"/>
    </source>
</evidence>
<dbReference type="InterPro" id="IPR017871">
    <property type="entry name" value="ABC_transporter-like_CS"/>
</dbReference>
<feature type="transmembrane region" description="Helical" evidence="9">
    <location>
        <begin position="12"/>
        <end position="31"/>
    </location>
</feature>
<evidence type="ECO:0000256" key="1">
    <source>
        <dbReference type="ARBA" id="ARBA00004651"/>
    </source>
</evidence>
<reference evidence="12" key="1">
    <citation type="journal article" date="2014" name="Int. J. Syst. Evol. Microbiol.">
        <title>Complete genome sequence of Corynebacterium casei LMG S-19264T (=DSM 44701T), isolated from a smear-ripened cheese.</title>
        <authorList>
            <consortium name="US DOE Joint Genome Institute (JGI-PGF)"/>
            <person name="Walter F."/>
            <person name="Albersmeier A."/>
            <person name="Kalinowski J."/>
            <person name="Ruckert C."/>
        </authorList>
    </citation>
    <scope>NUCLEOTIDE SEQUENCE</scope>
    <source>
        <strain evidence="12">CGMCC 1.16134</strain>
    </source>
</reference>
<dbReference type="CDD" id="cd18548">
    <property type="entry name" value="ABC_6TM_Tm287_like"/>
    <property type="match status" value="1"/>
</dbReference>
<dbReference type="SMART" id="SM00382">
    <property type="entry name" value="AAA"/>
    <property type="match status" value="1"/>
</dbReference>
<accession>A0A917C4K5</accession>
<dbReference type="Pfam" id="PF00005">
    <property type="entry name" value="ABC_tran"/>
    <property type="match status" value="1"/>
</dbReference>
<comment type="caution">
    <text evidence="12">The sequence shown here is derived from an EMBL/GenBank/DDBJ whole genome shotgun (WGS) entry which is preliminary data.</text>
</comment>
<dbReference type="Gene3D" id="3.40.50.300">
    <property type="entry name" value="P-loop containing nucleotide triphosphate hydrolases"/>
    <property type="match status" value="1"/>
</dbReference>
<evidence type="ECO:0000313" key="13">
    <source>
        <dbReference type="Proteomes" id="UP000637643"/>
    </source>
</evidence>
<dbReference type="InterPro" id="IPR036640">
    <property type="entry name" value="ABC1_TM_sf"/>
</dbReference>
<dbReference type="AlphaFoldDB" id="A0A917C4K5"/>
<dbReference type="InterPro" id="IPR011527">
    <property type="entry name" value="ABC1_TM_dom"/>
</dbReference>
<dbReference type="Proteomes" id="UP000637643">
    <property type="component" value="Unassembled WGS sequence"/>
</dbReference>